<organism evidence="16 17">
    <name type="scientific">Caulobacter vibrioides</name>
    <name type="common">Caulobacter crescentus</name>
    <dbReference type="NCBI Taxonomy" id="155892"/>
    <lineage>
        <taxon>Bacteria</taxon>
        <taxon>Pseudomonadati</taxon>
        <taxon>Pseudomonadota</taxon>
        <taxon>Alphaproteobacteria</taxon>
        <taxon>Caulobacterales</taxon>
        <taxon>Caulobacteraceae</taxon>
        <taxon>Caulobacter</taxon>
    </lineage>
</organism>
<dbReference type="InterPro" id="IPR038591">
    <property type="entry name" value="NolW-like_sf"/>
</dbReference>
<keyword evidence="4" id="KW-1134">Transmembrane beta strand</keyword>
<dbReference type="GO" id="GO:0015627">
    <property type="term" value="C:type II protein secretion system complex"/>
    <property type="evidence" value="ECO:0007669"/>
    <property type="project" value="InterPro"/>
</dbReference>
<dbReference type="PRINTS" id="PR00811">
    <property type="entry name" value="BCTERIALGSPD"/>
</dbReference>
<evidence type="ECO:0000256" key="8">
    <source>
        <dbReference type="ARBA" id="ARBA00023136"/>
    </source>
</evidence>
<accession>A0A290N0P9</accession>
<dbReference type="InterPro" id="IPR004846">
    <property type="entry name" value="T2SS/T3SS_dom"/>
</dbReference>
<evidence type="ECO:0000256" key="7">
    <source>
        <dbReference type="ARBA" id="ARBA00022927"/>
    </source>
</evidence>
<evidence type="ECO:0000256" key="11">
    <source>
        <dbReference type="SAM" id="MobiDB-lite"/>
    </source>
</evidence>
<feature type="region of interest" description="Disordered" evidence="11">
    <location>
        <begin position="294"/>
        <end position="313"/>
    </location>
</feature>
<dbReference type="RefSeq" id="WP_096052821.1">
    <property type="nucleotide sequence ID" value="NZ_CP023315.3"/>
</dbReference>
<evidence type="ECO:0000313" key="16">
    <source>
        <dbReference type="EMBL" id="ATC33444.1"/>
    </source>
</evidence>
<keyword evidence="9" id="KW-0998">Cell outer membrane</keyword>
<dbReference type="NCBIfam" id="TIGR02517">
    <property type="entry name" value="type_II_gspD"/>
    <property type="match status" value="1"/>
</dbReference>
<protein>
    <submittedName>
        <fullName evidence="16">Type II secretion system protein GspD</fullName>
    </submittedName>
</protein>
<feature type="domain" description="GspD-like N0" evidence="15">
    <location>
        <begin position="37"/>
        <end position="107"/>
    </location>
</feature>
<evidence type="ECO:0000256" key="5">
    <source>
        <dbReference type="ARBA" id="ARBA00022692"/>
    </source>
</evidence>
<dbReference type="Gene3D" id="3.30.1370.120">
    <property type="match status" value="3"/>
</dbReference>
<feature type="domain" description="NolW-like" evidence="14">
    <location>
        <begin position="126"/>
        <end position="186"/>
    </location>
</feature>
<evidence type="ECO:0000256" key="1">
    <source>
        <dbReference type="ARBA" id="ARBA00004442"/>
    </source>
</evidence>
<feature type="domain" description="Type II/III secretion system secretin-like" evidence="13">
    <location>
        <begin position="466"/>
        <end position="630"/>
    </location>
</feature>
<evidence type="ECO:0000256" key="12">
    <source>
        <dbReference type="SAM" id="SignalP"/>
    </source>
</evidence>
<evidence type="ECO:0000256" key="4">
    <source>
        <dbReference type="ARBA" id="ARBA00022452"/>
    </source>
</evidence>
<evidence type="ECO:0000313" key="17">
    <source>
        <dbReference type="Proteomes" id="UP000217311"/>
    </source>
</evidence>
<evidence type="ECO:0000256" key="2">
    <source>
        <dbReference type="ARBA" id="ARBA00006980"/>
    </source>
</evidence>
<dbReference type="InterPro" id="IPR005644">
    <property type="entry name" value="NolW-like"/>
</dbReference>
<keyword evidence="8" id="KW-0472">Membrane</keyword>
<name>A0A290N0P9_CAUVI</name>
<reference evidence="17" key="1">
    <citation type="submission" date="2017-09" db="EMBL/GenBank/DDBJ databases">
        <title>Genome evolution observed in wild isolates of Caulobacter crescentus.</title>
        <authorList>
            <person name="Ely B."/>
            <person name="Wilson K."/>
            <person name="Scott D."/>
        </authorList>
    </citation>
    <scope>NUCLEOTIDE SEQUENCE [LARGE SCALE GENOMIC DNA]</scope>
    <source>
        <strain evidence="17">CB13b1a</strain>
    </source>
</reference>
<feature type="signal peptide" evidence="12">
    <location>
        <begin position="1"/>
        <end position="32"/>
    </location>
</feature>
<sequence>MTKVHPSRSVLAAVAAALVMGGAVLPPAPAVAQTQLLNVQDADIRVFIQDVAKSTGTTFIIDPRVKGTVTVASNGPLNRRELFEVFLATLRANNFVATPAGNGAYRIEPSENAARQPSAAGGQFATEVFRLRTLDAASAVEMLKPLVGPQGQVVANPRGAAVVVADYADNVRRIRGLLAQVDQDRATVHTVTLTHSSAREIAQVLNDMLSTPAAEGKSGRGAVTVVPVDSSNSILLRGDADAVQRLLPVISDLDRRAESSDDVRVVFLRHANAEQMLPVLQQLVGQSSVSTSASASRGLGGARTATGASAPASSTATPAAAVAPTNGAQATVARFPGANALIINAPPETQRTLAEVIRQLDIRREQVLVEAIVVEVTDGTAKQLGVQFLLGGTNGTIPFVATNYTNATPSLLPLVGAAATTTSGADSEGLKSIRDAAISSLLTASGVTSGVVGRSGDALFGAIINAVKKDTGSNLLSTPSIMTLDNEEARILVGQEVPITTGEVLGDSNANPFRTIQRQNVGIQLEVKPQINAGGGITLFLRQEVSSVAGPVSVGSSELIINKREIETTALVDDGDIVVLGGLLDQQETQSAQRTPGLGDVPGLGALFRSTARERKKTNLMVFIRPRIIRSSADARNLTAPRYDYMRNLPPMTTPDGDNSLDAVMRDYLNVARPVASPAPASAPTAAKPATTP</sequence>
<comment type="subcellular location">
    <subcellularLocation>
        <location evidence="1 10">Cell outer membrane</location>
    </subcellularLocation>
</comment>
<dbReference type="Pfam" id="PF00263">
    <property type="entry name" value="Secretin"/>
    <property type="match status" value="1"/>
</dbReference>
<keyword evidence="5" id="KW-0812">Transmembrane</keyword>
<dbReference type="GO" id="GO:0009279">
    <property type="term" value="C:cell outer membrane"/>
    <property type="evidence" value="ECO:0007669"/>
    <property type="project" value="UniProtKB-SubCell"/>
</dbReference>
<dbReference type="InterPro" id="IPR013356">
    <property type="entry name" value="T2SS_GspD"/>
</dbReference>
<dbReference type="PANTHER" id="PTHR30332">
    <property type="entry name" value="PROBABLE GENERAL SECRETION PATHWAY PROTEIN D"/>
    <property type="match status" value="1"/>
</dbReference>
<dbReference type="InterPro" id="IPR001775">
    <property type="entry name" value="GspD/PilQ"/>
</dbReference>
<feature type="domain" description="NolW-like" evidence="14">
    <location>
        <begin position="263"/>
        <end position="366"/>
    </location>
</feature>
<dbReference type="GO" id="GO:0015628">
    <property type="term" value="P:protein secretion by the type II secretion system"/>
    <property type="evidence" value="ECO:0007669"/>
    <property type="project" value="InterPro"/>
</dbReference>
<proteinExistence type="inferred from homology"/>
<keyword evidence="6 12" id="KW-0732">Signal</keyword>
<keyword evidence="3 10" id="KW-0813">Transport</keyword>
<evidence type="ECO:0000256" key="10">
    <source>
        <dbReference type="RuleBase" id="RU004004"/>
    </source>
</evidence>
<keyword evidence="7" id="KW-0653">Protein transport</keyword>
<dbReference type="InterPro" id="IPR050810">
    <property type="entry name" value="Bact_Secretion_Sys_Channel"/>
</dbReference>
<dbReference type="EMBL" id="CP023315">
    <property type="protein sequence ID" value="ATC33444.1"/>
    <property type="molecule type" value="Genomic_DNA"/>
</dbReference>
<evidence type="ECO:0000256" key="3">
    <source>
        <dbReference type="ARBA" id="ARBA00022448"/>
    </source>
</evidence>
<dbReference type="InterPro" id="IPR049371">
    <property type="entry name" value="GspD-like_N0"/>
</dbReference>
<evidence type="ECO:0000259" key="13">
    <source>
        <dbReference type="Pfam" id="PF00263"/>
    </source>
</evidence>
<comment type="similarity">
    <text evidence="2">Belongs to the bacterial secretin family. GSP D subfamily.</text>
</comment>
<dbReference type="Pfam" id="PF03958">
    <property type="entry name" value="Secretin_N"/>
    <property type="match status" value="3"/>
</dbReference>
<feature type="chain" id="PRO_5012131925" evidence="12">
    <location>
        <begin position="33"/>
        <end position="693"/>
    </location>
</feature>
<dbReference type="Pfam" id="PF21305">
    <property type="entry name" value="type_II_gspD_N0"/>
    <property type="match status" value="1"/>
</dbReference>
<gene>
    <name evidence="16" type="primary">gspD</name>
    <name evidence="16" type="ORF">CA606_14510</name>
</gene>
<evidence type="ECO:0000259" key="14">
    <source>
        <dbReference type="Pfam" id="PF03958"/>
    </source>
</evidence>
<feature type="domain" description="NolW-like" evidence="14">
    <location>
        <begin position="188"/>
        <end position="258"/>
    </location>
</feature>
<dbReference type="Proteomes" id="UP000217311">
    <property type="component" value="Chromosome"/>
</dbReference>
<evidence type="ECO:0000256" key="6">
    <source>
        <dbReference type="ARBA" id="ARBA00022729"/>
    </source>
</evidence>
<evidence type="ECO:0000256" key="9">
    <source>
        <dbReference type="ARBA" id="ARBA00023237"/>
    </source>
</evidence>
<evidence type="ECO:0000259" key="15">
    <source>
        <dbReference type="Pfam" id="PF21305"/>
    </source>
</evidence>
<dbReference type="PANTHER" id="PTHR30332:SF24">
    <property type="entry name" value="SECRETIN GSPD-RELATED"/>
    <property type="match status" value="1"/>
</dbReference>
<dbReference type="AlphaFoldDB" id="A0A290N0P9"/>